<dbReference type="EMBL" id="JAZDWU010000003">
    <property type="protein sequence ID" value="KAL0008237.1"/>
    <property type="molecule type" value="Genomic_DNA"/>
</dbReference>
<feature type="compositionally biased region" description="Polar residues" evidence="2">
    <location>
        <begin position="301"/>
        <end position="316"/>
    </location>
</feature>
<feature type="compositionally biased region" description="Acidic residues" evidence="2">
    <location>
        <begin position="630"/>
        <end position="639"/>
    </location>
</feature>
<dbReference type="GO" id="GO:0000492">
    <property type="term" value="P:box C/D snoRNP assembly"/>
    <property type="evidence" value="ECO:0007669"/>
    <property type="project" value="TreeGrafter"/>
</dbReference>
<evidence type="ECO:0000313" key="5">
    <source>
        <dbReference type="Proteomes" id="UP001459277"/>
    </source>
</evidence>
<feature type="compositionally biased region" description="Polar residues" evidence="2">
    <location>
        <begin position="7"/>
        <end position="41"/>
    </location>
</feature>
<comment type="caution">
    <text evidence="4">The sequence shown here is derived from an EMBL/GenBank/DDBJ whole genome shotgun (WGS) entry which is preliminary data.</text>
</comment>
<keyword evidence="5" id="KW-1185">Reference proteome</keyword>
<feature type="compositionally biased region" description="Basic and acidic residues" evidence="2">
    <location>
        <begin position="342"/>
        <end position="357"/>
    </location>
</feature>
<feature type="compositionally biased region" description="Acidic residues" evidence="2">
    <location>
        <begin position="590"/>
        <end position="609"/>
    </location>
</feature>
<feature type="region of interest" description="Disordered" evidence="2">
    <location>
        <begin position="484"/>
        <end position="506"/>
    </location>
</feature>
<dbReference type="Proteomes" id="UP001459277">
    <property type="component" value="Unassembled WGS sequence"/>
</dbReference>
<feature type="region of interest" description="Disordered" evidence="2">
    <location>
        <begin position="563"/>
        <end position="646"/>
    </location>
</feature>
<feature type="domain" description="FMR1-interacting protein 1 conserved" evidence="3">
    <location>
        <begin position="364"/>
        <end position="409"/>
    </location>
</feature>
<dbReference type="GO" id="GO:0003723">
    <property type="term" value="F:RNA binding"/>
    <property type="evidence" value="ECO:0007669"/>
    <property type="project" value="InterPro"/>
</dbReference>
<feature type="compositionally biased region" description="Basic and acidic residues" evidence="2">
    <location>
        <begin position="565"/>
        <end position="578"/>
    </location>
</feature>
<accession>A0AAW2DEE9</accession>
<feature type="region of interest" description="Disordered" evidence="2">
    <location>
        <begin position="299"/>
        <end position="325"/>
    </location>
</feature>
<dbReference type="AlphaFoldDB" id="A0AAW2DEE9"/>
<feature type="compositionally biased region" description="Polar residues" evidence="2">
    <location>
        <begin position="362"/>
        <end position="374"/>
    </location>
</feature>
<dbReference type="PANTHER" id="PTHR13309:SF0">
    <property type="entry name" value="FMR1-INTERACTING PROTEIN NUFIP1"/>
    <property type="match status" value="1"/>
</dbReference>
<sequence>MRPLYNSFPQQPNSSTAPPSQQVMPPNHSNANSSNLVQKNTMKFRPQFGMNNNPQIQVPFNNSNMRPSINRPGFMNPPLQNSHLGMPHLGSQPGQSHVGFSPQNKVCNMNPVQGFPVNGQFCNMAQNPNQVNVSQPAFVHNMQNSNQQLNQNMGFPNGQFCMPNMLQNMNQFMPLQMPNSSQVVSYGIPICPPYMGVPNQAPRATVPQNPTFFANSQFGLGHCNQVRQQVNQNQQNLVPPTANANANALKPSPFAAQQLQGGNLPAVPNHCSVQLQDTKNYQASVFTGAQGNLVNNVGIDNPSSNRQDSPNKNYTMNPKGGQLRGGFQKSQFHRMKNAKRGFPNEHKGKGFSKEKAGKFGHINSNNQARGQKRSLSLTYTEQEIQQWCEARRKNYPSKATVEKKQRQKLADAEGIAREAKLRREQLKEILAKQAELGVEVAEVPSHYLSDLEKQGQRREENRMAFTKKGRFRNRFDKRGRYEKKDRFAKKQKLADKDSSDAPSLNKKKPTLLQKLLSADVRRDKSHLLQIFRFMVMNSFFTDWPDKPLKFPSVIVKESGCESEVVEEKSSPVGKDAEGGNKAVVNKSHDEDDDDEDDNSVDEDKNEGDDNNGLSYFARIEGIIGERTEIPEEEEGEIVDYNDTLPL</sequence>
<dbReference type="PANTHER" id="PTHR13309">
    <property type="entry name" value="NUCLEAR FRAGILE X MENTAL RETARDATION PROTEIN INTERACTING PROTEIN 1"/>
    <property type="match status" value="1"/>
</dbReference>
<evidence type="ECO:0000256" key="2">
    <source>
        <dbReference type="SAM" id="MobiDB-lite"/>
    </source>
</evidence>
<feature type="region of interest" description="Disordered" evidence="2">
    <location>
        <begin position="340"/>
        <end position="374"/>
    </location>
</feature>
<feature type="compositionally biased region" description="Polar residues" evidence="2">
    <location>
        <begin position="49"/>
        <end position="67"/>
    </location>
</feature>
<dbReference type="InterPro" id="IPR019496">
    <property type="entry name" value="NUFIP1_cons_dom"/>
</dbReference>
<dbReference type="GO" id="GO:0005634">
    <property type="term" value="C:nucleus"/>
    <property type="evidence" value="ECO:0007669"/>
    <property type="project" value="TreeGrafter"/>
</dbReference>
<protein>
    <recommendedName>
        <fullName evidence="3">FMR1-interacting protein 1 conserved domain-containing protein</fullName>
    </recommendedName>
</protein>
<feature type="coiled-coil region" evidence="1">
    <location>
        <begin position="409"/>
        <end position="436"/>
    </location>
</feature>
<proteinExistence type="predicted"/>
<reference evidence="4 5" key="1">
    <citation type="submission" date="2024-01" db="EMBL/GenBank/DDBJ databases">
        <title>A telomere-to-telomere, gap-free genome of sweet tea (Lithocarpus litseifolius).</title>
        <authorList>
            <person name="Zhou J."/>
        </authorList>
    </citation>
    <scope>NUCLEOTIDE SEQUENCE [LARGE SCALE GENOMIC DNA]</scope>
    <source>
        <strain evidence="4">Zhou-2022a</strain>
        <tissue evidence="4">Leaf</tissue>
    </source>
</reference>
<dbReference type="InterPro" id="IPR039136">
    <property type="entry name" value="NUFIP1-like"/>
</dbReference>
<evidence type="ECO:0000259" key="3">
    <source>
        <dbReference type="Pfam" id="PF10453"/>
    </source>
</evidence>
<evidence type="ECO:0000313" key="4">
    <source>
        <dbReference type="EMBL" id="KAL0008237.1"/>
    </source>
</evidence>
<name>A0AAW2DEE9_9ROSI</name>
<evidence type="ECO:0000256" key="1">
    <source>
        <dbReference type="SAM" id="Coils"/>
    </source>
</evidence>
<gene>
    <name evidence="4" type="ORF">SO802_009739</name>
</gene>
<dbReference type="Pfam" id="PF10453">
    <property type="entry name" value="NUFIP1"/>
    <property type="match status" value="1"/>
</dbReference>
<organism evidence="4 5">
    <name type="scientific">Lithocarpus litseifolius</name>
    <dbReference type="NCBI Taxonomy" id="425828"/>
    <lineage>
        <taxon>Eukaryota</taxon>
        <taxon>Viridiplantae</taxon>
        <taxon>Streptophyta</taxon>
        <taxon>Embryophyta</taxon>
        <taxon>Tracheophyta</taxon>
        <taxon>Spermatophyta</taxon>
        <taxon>Magnoliopsida</taxon>
        <taxon>eudicotyledons</taxon>
        <taxon>Gunneridae</taxon>
        <taxon>Pentapetalae</taxon>
        <taxon>rosids</taxon>
        <taxon>fabids</taxon>
        <taxon>Fagales</taxon>
        <taxon>Fagaceae</taxon>
        <taxon>Lithocarpus</taxon>
    </lineage>
</organism>
<keyword evidence="1" id="KW-0175">Coiled coil</keyword>
<feature type="region of interest" description="Disordered" evidence="2">
    <location>
        <begin position="1"/>
        <end position="98"/>
    </location>
</feature>